<reference evidence="1" key="1">
    <citation type="journal article" date="2017" name="Parasit. Vectors">
        <title>Sialotranscriptomics of Rhipicephalus zambeziensis reveals intricate expression profiles of secretory proteins and suggests tight temporal transcriptional regulation during blood-feeding.</title>
        <authorList>
            <person name="de Castro M.H."/>
            <person name="de Klerk D."/>
            <person name="Pienaar R."/>
            <person name="Rees D.J.G."/>
            <person name="Mans B.J."/>
        </authorList>
    </citation>
    <scope>NUCLEOTIDE SEQUENCE</scope>
    <source>
        <tissue evidence="1">Salivary glands</tissue>
    </source>
</reference>
<dbReference type="EMBL" id="GFPF01001464">
    <property type="protein sequence ID" value="MAA12610.1"/>
    <property type="molecule type" value="Transcribed_RNA"/>
</dbReference>
<protein>
    <submittedName>
        <fullName evidence="1">Uncharacterized protein</fullName>
    </submittedName>
</protein>
<proteinExistence type="predicted"/>
<sequence>MKERQVHRNFYKRTTMKYLHHSESFMYVTSHRVFYTCMSHISTDASLSIVNRTALVNSAKEFFSPPPVENPIVRFIPSARHAVEPCRL</sequence>
<dbReference type="AlphaFoldDB" id="A0A224YFT4"/>
<accession>A0A224YFT4</accession>
<name>A0A224YFT4_9ACAR</name>
<evidence type="ECO:0000313" key="1">
    <source>
        <dbReference type="EMBL" id="MAA12610.1"/>
    </source>
</evidence>
<organism evidence="1">
    <name type="scientific">Rhipicephalus zambeziensis</name>
    <dbReference type="NCBI Taxonomy" id="60191"/>
    <lineage>
        <taxon>Eukaryota</taxon>
        <taxon>Metazoa</taxon>
        <taxon>Ecdysozoa</taxon>
        <taxon>Arthropoda</taxon>
        <taxon>Chelicerata</taxon>
        <taxon>Arachnida</taxon>
        <taxon>Acari</taxon>
        <taxon>Parasitiformes</taxon>
        <taxon>Ixodida</taxon>
        <taxon>Ixodoidea</taxon>
        <taxon>Ixodidae</taxon>
        <taxon>Rhipicephalinae</taxon>
        <taxon>Rhipicephalus</taxon>
        <taxon>Rhipicephalus</taxon>
    </lineage>
</organism>